<comment type="subcellular location">
    <subcellularLocation>
        <location evidence="1">Membrane</location>
    </subcellularLocation>
</comment>
<evidence type="ECO:0000313" key="7">
    <source>
        <dbReference type="Proteomes" id="UP000298058"/>
    </source>
</evidence>
<feature type="transmembrane region" description="Helical" evidence="5">
    <location>
        <begin position="6"/>
        <end position="25"/>
    </location>
</feature>
<dbReference type="AlphaFoldDB" id="A0A4R9LXR3"/>
<dbReference type="EMBL" id="RQHW01000034">
    <property type="protein sequence ID" value="TGN19124.1"/>
    <property type="molecule type" value="Genomic_DNA"/>
</dbReference>
<keyword evidence="3 5" id="KW-1133">Transmembrane helix</keyword>
<evidence type="ECO:0000256" key="2">
    <source>
        <dbReference type="ARBA" id="ARBA00022692"/>
    </source>
</evidence>
<organism evidence="6 7">
    <name type="scientific">Leptospira idonii</name>
    <dbReference type="NCBI Taxonomy" id="1193500"/>
    <lineage>
        <taxon>Bacteria</taxon>
        <taxon>Pseudomonadati</taxon>
        <taxon>Spirochaetota</taxon>
        <taxon>Spirochaetia</taxon>
        <taxon>Leptospirales</taxon>
        <taxon>Leptospiraceae</taxon>
        <taxon>Leptospira</taxon>
    </lineage>
</organism>
<keyword evidence="7" id="KW-1185">Reference proteome</keyword>
<evidence type="ECO:0000256" key="3">
    <source>
        <dbReference type="ARBA" id="ARBA00022989"/>
    </source>
</evidence>
<keyword evidence="2 5" id="KW-0812">Transmembrane</keyword>
<dbReference type="SUPFAM" id="SSF161084">
    <property type="entry name" value="MAPEG domain-like"/>
    <property type="match status" value="1"/>
</dbReference>
<feature type="transmembrane region" description="Helical" evidence="5">
    <location>
        <begin position="59"/>
        <end position="77"/>
    </location>
</feature>
<sequence length="135" mass="15285">MNQTILSLLLFVSWTMALGFSLISYRSIQVLLGRKKSNEFPAGIQHGTDRYWRLNRAHANALENLPIFATLVILGNLTGKIDYLFVNLSFLVVFARVIQSLIHISSGSAMAVNFRFTAYITQLICFVVFIWLIIS</sequence>
<dbReference type="Pfam" id="PF01124">
    <property type="entry name" value="MAPEG"/>
    <property type="match status" value="1"/>
</dbReference>
<comment type="caution">
    <text evidence="6">The sequence shown here is derived from an EMBL/GenBank/DDBJ whole genome shotgun (WGS) entry which is preliminary data.</text>
</comment>
<dbReference type="GO" id="GO:0016020">
    <property type="term" value="C:membrane"/>
    <property type="evidence" value="ECO:0007669"/>
    <property type="project" value="UniProtKB-SubCell"/>
</dbReference>
<evidence type="ECO:0000256" key="1">
    <source>
        <dbReference type="ARBA" id="ARBA00004370"/>
    </source>
</evidence>
<dbReference type="Gene3D" id="1.20.120.550">
    <property type="entry name" value="Membrane associated eicosanoid/glutathione metabolism-like domain"/>
    <property type="match status" value="1"/>
</dbReference>
<evidence type="ECO:0000256" key="5">
    <source>
        <dbReference type="SAM" id="Phobius"/>
    </source>
</evidence>
<accession>A0A4R9LXR3</accession>
<name>A0A4R9LXR3_9LEPT</name>
<keyword evidence="4 5" id="KW-0472">Membrane</keyword>
<feature type="transmembrane region" description="Helical" evidence="5">
    <location>
        <begin position="116"/>
        <end position="134"/>
    </location>
</feature>
<evidence type="ECO:0000256" key="4">
    <source>
        <dbReference type="ARBA" id="ARBA00023136"/>
    </source>
</evidence>
<feature type="transmembrane region" description="Helical" evidence="5">
    <location>
        <begin position="83"/>
        <end position="104"/>
    </location>
</feature>
<evidence type="ECO:0000313" key="6">
    <source>
        <dbReference type="EMBL" id="TGN19124.1"/>
    </source>
</evidence>
<proteinExistence type="predicted"/>
<dbReference type="OrthoDB" id="343936at2"/>
<protein>
    <submittedName>
        <fullName evidence="6">MAPEG family protein</fullName>
    </submittedName>
</protein>
<gene>
    <name evidence="6" type="ORF">EHS15_10200</name>
</gene>
<dbReference type="Proteomes" id="UP000298058">
    <property type="component" value="Unassembled WGS sequence"/>
</dbReference>
<dbReference type="RefSeq" id="WP_135760468.1">
    <property type="nucleotide sequence ID" value="NZ_RQHW01000034.1"/>
</dbReference>
<dbReference type="InterPro" id="IPR023352">
    <property type="entry name" value="MAPEG-like_dom_sf"/>
</dbReference>
<reference evidence="6" key="1">
    <citation type="journal article" date="2019" name="PLoS Negl. Trop. Dis.">
        <title>Revisiting the worldwide diversity of Leptospira species in the environment.</title>
        <authorList>
            <person name="Vincent A.T."/>
            <person name="Schiettekatte O."/>
            <person name="Bourhy P."/>
            <person name="Veyrier F.J."/>
            <person name="Picardeau M."/>
        </authorList>
    </citation>
    <scope>NUCLEOTIDE SEQUENCE [LARGE SCALE GENOMIC DNA]</scope>
    <source>
        <strain evidence="6">201300427</strain>
    </source>
</reference>
<dbReference type="InterPro" id="IPR001129">
    <property type="entry name" value="Membr-assoc_MAPEG"/>
</dbReference>